<dbReference type="InterPro" id="IPR058353">
    <property type="entry name" value="DUF8040"/>
</dbReference>
<reference evidence="4 5" key="1">
    <citation type="submission" date="2023-12" db="EMBL/GenBank/DDBJ databases">
        <title>A high-quality genome assembly for Dillenia turbinata (Dilleniales).</title>
        <authorList>
            <person name="Chanderbali A."/>
        </authorList>
    </citation>
    <scope>NUCLEOTIDE SEQUENCE [LARGE SCALE GENOMIC DNA]</scope>
    <source>
        <strain evidence="4">LSX21</strain>
        <tissue evidence="4">Leaf</tissue>
    </source>
</reference>
<feature type="region of interest" description="Disordered" evidence="1">
    <location>
        <begin position="116"/>
        <end position="137"/>
    </location>
</feature>
<dbReference type="Proteomes" id="UP001370490">
    <property type="component" value="Unassembled WGS sequence"/>
</dbReference>
<gene>
    <name evidence="4" type="ORF">RJ641_011600</name>
</gene>
<evidence type="ECO:0000259" key="3">
    <source>
        <dbReference type="Pfam" id="PF26138"/>
    </source>
</evidence>
<feature type="domain" description="DUF8040" evidence="3">
    <location>
        <begin position="216"/>
        <end position="295"/>
    </location>
</feature>
<dbReference type="AlphaFoldDB" id="A0AAN8Z3E5"/>
<dbReference type="PANTHER" id="PTHR47584:SF14">
    <property type="entry name" value="L10-INTERACTING MYB DOMAIN-CONTAINING PROTEIN-LIKE"/>
    <property type="match status" value="1"/>
</dbReference>
<dbReference type="InterPro" id="IPR024752">
    <property type="entry name" value="Myb/SANT-like_dom"/>
</dbReference>
<protein>
    <submittedName>
        <fullName evidence="4">Myb/SANT-like domain</fullName>
    </submittedName>
</protein>
<dbReference type="EMBL" id="JBAMMX010000018">
    <property type="protein sequence ID" value="KAK6923296.1"/>
    <property type="molecule type" value="Genomic_DNA"/>
</dbReference>
<organism evidence="4 5">
    <name type="scientific">Dillenia turbinata</name>
    <dbReference type="NCBI Taxonomy" id="194707"/>
    <lineage>
        <taxon>Eukaryota</taxon>
        <taxon>Viridiplantae</taxon>
        <taxon>Streptophyta</taxon>
        <taxon>Embryophyta</taxon>
        <taxon>Tracheophyta</taxon>
        <taxon>Spermatophyta</taxon>
        <taxon>Magnoliopsida</taxon>
        <taxon>eudicotyledons</taxon>
        <taxon>Gunneridae</taxon>
        <taxon>Pentapetalae</taxon>
        <taxon>Dilleniales</taxon>
        <taxon>Dilleniaceae</taxon>
        <taxon>Dillenia</taxon>
    </lineage>
</organism>
<comment type="caution">
    <text evidence="4">The sequence shown here is derived from an EMBL/GenBank/DDBJ whole genome shotgun (WGS) entry which is preliminary data.</text>
</comment>
<sequence>MSGKNGNLGDSMEWSEEVEEIFLDILAERVRRDPNGAPILKATNWTEIDDLLLARTGLQYGMDRLRGKYNQMWSVHTKFTELVTGNTGVTWDANSGQVFAPDTEERIIEQEYLGDGDLSGRGKHNLESDLSDLPSNRRVKKKSGKYDHFLNVLAESLNANLTNTKQKHNQEDFSTNVSKEGKGLALKFGVNVNMDILSNLSNSSSNSDEHDDLNMTSMLSGKEYIGEVLCGHPIQCYELFWKKPHLGLLYDSRDVSIEEGLAMGLRILCHGSRQKVICDRFQHSLGTVHVWFKVLRALKIFALNMVKHVDRGEVQLEIQDHPRWYLYFKTIYGQDYLEVLDEGLNMVQEGFSVDMTNNDEILQVRESIANRFETTMRINDVDDVYYK</sequence>
<proteinExistence type="predicted"/>
<dbReference type="Pfam" id="PF12776">
    <property type="entry name" value="Myb_DNA-bind_3"/>
    <property type="match status" value="1"/>
</dbReference>
<evidence type="ECO:0000313" key="5">
    <source>
        <dbReference type="Proteomes" id="UP001370490"/>
    </source>
</evidence>
<feature type="compositionally biased region" description="Basic and acidic residues" evidence="1">
    <location>
        <begin position="118"/>
        <end position="127"/>
    </location>
</feature>
<feature type="domain" description="Myb/SANT-like" evidence="2">
    <location>
        <begin position="13"/>
        <end position="102"/>
    </location>
</feature>
<evidence type="ECO:0000256" key="1">
    <source>
        <dbReference type="SAM" id="MobiDB-lite"/>
    </source>
</evidence>
<dbReference type="PANTHER" id="PTHR47584">
    <property type="match status" value="1"/>
</dbReference>
<evidence type="ECO:0000313" key="4">
    <source>
        <dbReference type="EMBL" id="KAK6923296.1"/>
    </source>
</evidence>
<evidence type="ECO:0000259" key="2">
    <source>
        <dbReference type="Pfam" id="PF12776"/>
    </source>
</evidence>
<name>A0AAN8Z3E5_9MAGN</name>
<dbReference type="Pfam" id="PF26138">
    <property type="entry name" value="DUF8040"/>
    <property type="match status" value="1"/>
</dbReference>
<dbReference type="InterPro" id="IPR045026">
    <property type="entry name" value="LIMYB"/>
</dbReference>
<keyword evidence="5" id="KW-1185">Reference proteome</keyword>
<accession>A0AAN8Z3E5</accession>